<keyword evidence="1" id="KW-1133">Transmembrane helix</keyword>
<keyword evidence="1" id="KW-0472">Membrane</keyword>
<dbReference type="PANTHER" id="PTHR43031">
    <property type="entry name" value="FAD-DEPENDENT OXIDOREDUCTASE"/>
    <property type="match status" value="1"/>
</dbReference>
<feature type="domain" description="Rhodanese" evidence="2">
    <location>
        <begin position="50"/>
        <end position="138"/>
    </location>
</feature>
<evidence type="ECO:0000256" key="1">
    <source>
        <dbReference type="SAM" id="Phobius"/>
    </source>
</evidence>
<name>A0A382NLW4_9ZZZZ</name>
<dbReference type="Gene3D" id="3.40.250.10">
    <property type="entry name" value="Rhodanese-like domain"/>
    <property type="match status" value="1"/>
</dbReference>
<dbReference type="AlphaFoldDB" id="A0A382NLW4"/>
<evidence type="ECO:0000259" key="2">
    <source>
        <dbReference type="PROSITE" id="PS50206"/>
    </source>
</evidence>
<dbReference type="Pfam" id="PF00581">
    <property type="entry name" value="Rhodanese"/>
    <property type="match status" value="1"/>
</dbReference>
<evidence type="ECO:0000313" key="3">
    <source>
        <dbReference type="EMBL" id="SVC62189.1"/>
    </source>
</evidence>
<gene>
    <name evidence="3" type="ORF">METZ01_LOCUS315043</name>
</gene>
<dbReference type="CDD" id="cd00158">
    <property type="entry name" value="RHOD"/>
    <property type="match status" value="1"/>
</dbReference>
<dbReference type="PROSITE" id="PS50206">
    <property type="entry name" value="RHODANESE_3"/>
    <property type="match status" value="1"/>
</dbReference>
<accession>A0A382NLW4</accession>
<dbReference type="SMART" id="SM00450">
    <property type="entry name" value="RHOD"/>
    <property type="match status" value="1"/>
</dbReference>
<dbReference type="InterPro" id="IPR001763">
    <property type="entry name" value="Rhodanese-like_dom"/>
</dbReference>
<feature type="transmembrane region" description="Helical" evidence="1">
    <location>
        <begin position="12"/>
        <end position="30"/>
    </location>
</feature>
<dbReference type="EMBL" id="UINC01101407">
    <property type="protein sequence ID" value="SVC62189.1"/>
    <property type="molecule type" value="Genomic_DNA"/>
</dbReference>
<organism evidence="3">
    <name type="scientific">marine metagenome</name>
    <dbReference type="NCBI Taxonomy" id="408172"/>
    <lineage>
        <taxon>unclassified sequences</taxon>
        <taxon>metagenomes</taxon>
        <taxon>ecological metagenomes</taxon>
    </lineage>
</organism>
<sequence length="138" mass="15531">MAEFIEFLQGELLLTGTLLALIVLLIVNIYGDKFKKYEVVDTNGAITLMDDDSLIILDVREEKERSSGFIKSDTHIPMAQVKAKLDSLDKSKKILAYCRTGSRSNRIAELLCRNQFENVYTLKGGFDAWQKAGLPITK</sequence>
<dbReference type="InterPro" id="IPR036873">
    <property type="entry name" value="Rhodanese-like_dom_sf"/>
</dbReference>
<dbReference type="SUPFAM" id="SSF52821">
    <property type="entry name" value="Rhodanese/Cell cycle control phosphatase"/>
    <property type="match status" value="1"/>
</dbReference>
<dbReference type="PANTHER" id="PTHR43031:SF18">
    <property type="entry name" value="RHODANESE-RELATED SULFURTRANSFERASES"/>
    <property type="match status" value="1"/>
</dbReference>
<dbReference type="InterPro" id="IPR050229">
    <property type="entry name" value="GlpE_sulfurtransferase"/>
</dbReference>
<reference evidence="3" key="1">
    <citation type="submission" date="2018-05" db="EMBL/GenBank/DDBJ databases">
        <authorList>
            <person name="Lanie J.A."/>
            <person name="Ng W.-L."/>
            <person name="Kazmierczak K.M."/>
            <person name="Andrzejewski T.M."/>
            <person name="Davidsen T.M."/>
            <person name="Wayne K.J."/>
            <person name="Tettelin H."/>
            <person name="Glass J.I."/>
            <person name="Rusch D."/>
            <person name="Podicherti R."/>
            <person name="Tsui H.-C.T."/>
            <person name="Winkler M.E."/>
        </authorList>
    </citation>
    <scope>NUCLEOTIDE SEQUENCE</scope>
</reference>
<keyword evidence="1" id="KW-0812">Transmembrane</keyword>
<protein>
    <recommendedName>
        <fullName evidence="2">Rhodanese domain-containing protein</fullName>
    </recommendedName>
</protein>
<proteinExistence type="predicted"/>